<dbReference type="Proteomes" id="UP000078544">
    <property type="component" value="Unassembled WGS sequence"/>
</dbReference>
<dbReference type="InterPro" id="IPR011990">
    <property type="entry name" value="TPR-like_helical_dom_sf"/>
</dbReference>
<proteinExistence type="predicted"/>
<dbReference type="STRING" id="1081109.A0A168APZ2"/>
<sequence length="608" mass="66732">MRGSLLLVYDGLWRCLCPAYDSQALRRAVTASTRRLQARSAARRPAMISGGARVVESRLLSTTTLPVPSSSTHAATTTRRRRTEFDGPPKPRLPIRSKSPRRGREQCLLMPSPPTEETLAQASVEDIVAALDTIRDARGWTFLGQDIDKHGRIMQLIEHLVCRRDQQPLSPFIYECLMDAMADPQGSVTAIRKLLDDMAAHNVKPTEQICQSALVALTNHPDYALRQEVLDMMKDYWFHVDARAQQNGVLGLLRDEQYELAHLRLTKLLEEYPLVDHWVLDVFIVVFGQLGFLDEMLQLLYWRESTTAAGGGGGGKDKDRGKDMSGLVYYALDVCSQAFHHPGTMFAWNRAVRGGGGLKAVSDGTAGNVLATAARHGDATLATEALDVLSRQTRVRGHDYEAVVEAFAKGGDVAGAMGILGIMGENGLRLCGGGGGGGQHVSAATMQVLMVYSDHVETTRALARDYMERHHGHGAVDDDDDDDDDAGSASLVVDPGLLISACAGAGELDAAFHFVEQAMSRRRHRRRRDNDGDDDDDDENDVEGLADGEWIRVLVAKAVEREDARLWGVVDEMMAADDEQSAAVGRVLRQMRITRRADVLRDVAQDGR</sequence>
<protein>
    <submittedName>
        <fullName evidence="4">Pentatricopeptide repeat protein</fullName>
    </submittedName>
</protein>
<evidence type="ECO:0000313" key="5">
    <source>
        <dbReference type="Proteomes" id="UP000078544"/>
    </source>
</evidence>
<dbReference type="Pfam" id="PF23276">
    <property type="entry name" value="TPR_24"/>
    <property type="match status" value="1"/>
</dbReference>
<feature type="compositionally biased region" description="Acidic residues" evidence="2">
    <location>
        <begin position="531"/>
        <end position="542"/>
    </location>
</feature>
<dbReference type="AlphaFoldDB" id="A0A168APZ2"/>
<evidence type="ECO:0000313" key="4">
    <source>
        <dbReference type="EMBL" id="KZZ94192.1"/>
    </source>
</evidence>
<comment type="caution">
    <text evidence="4">The sequence shown here is derived from an EMBL/GenBank/DDBJ whole genome shotgun (WGS) entry which is preliminary data.</text>
</comment>
<evidence type="ECO:0000256" key="2">
    <source>
        <dbReference type="SAM" id="MobiDB-lite"/>
    </source>
</evidence>
<feature type="region of interest" description="Disordered" evidence="2">
    <location>
        <begin position="64"/>
        <end position="103"/>
    </location>
</feature>
<organism evidence="4 5">
    <name type="scientific">Moelleriella libera RCEF 2490</name>
    <dbReference type="NCBI Taxonomy" id="1081109"/>
    <lineage>
        <taxon>Eukaryota</taxon>
        <taxon>Fungi</taxon>
        <taxon>Dikarya</taxon>
        <taxon>Ascomycota</taxon>
        <taxon>Pezizomycotina</taxon>
        <taxon>Sordariomycetes</taxon>
        <taxon>Hypocreomycetidae</taxon>
        <taxon>Hypocreales</taxon>
        <taxon>Clavicipitaceae</taxon>
        <taxon>Moelleriella</taxon>
    </lineage>
</organism>
<keyword evidence="1" id="KW-0677">Repeat</keyword>
<feature type="region of interest" description="Disordered" evidence="2">
    <location>
        <begin position="522"/>
        <end position="542"/>
    </location>
</feature>
<dbReference type="OrthoDB" id="747253at2759"/>
<keyword evidence="5" id="KW-1185">Reference proteome</keyword>
<dbReference type="EMBL" id="AZGY01000011">
    <property type="protein sequence ID" value="KZZ94192.1"/>
    <property type="molecule type" value="Genomic_DNA"/>
</dbReference>
<feature type="domain" description="Pentatricopeptide repeat-containing protein-mitochondrial" evidence="3">
    <location>
        <begin position="363"/>
        <end position="429"/>
    </location>
</feature>
<dbReference type="Gene3D" id="1.25.40.10">
    <property type="entry name" value="Tetratricopeptide repeat domain"/>
    <property type="match status" value="1"/>
</dbReference>
<dbReference type="InterPro" id="IPR057027">
    <property type="entry name" value="TPR_mt"/>
</dbReference>
<evidence type="ECO:0000256" key="1">
    <source>
        <dbReference type="ARBA" id="ARBA00022737"/>
    </source>
</evidence>
<gene>
    <name evidence="4" type="ORF">AAL_05159</name>
</gene>
<reference evidence="4 5" key="1">
    <citation type="journal article" date="2016" name="Genome Biol. Evol.">
        <title>Divergent and convergent evolution of fungal pathogenicity.</title>
        <authorList>
            <person name="Shang Y."/>
            <person name="Xiao G."/>
            <person name="Zheng P."/>
            <person name="Cen K."/>
            <person name="Zhan S."/>
            <person name="Wang C."/>
        </authorList>
    </citation>
    <scope>NUCLEOTIDE SEQUENCE [LARGE SCALE GENOMIC DNA]</scope>
    <source>
        <strain evidence="4 5">RCEF 2490</strain>
    </source>
</reference>
<accession>A0A168APZ2</accession>
<name>A0A168APZ2_9HYPO</name>
<evidence type="ECO:0000259" key="3">
    <source>
        <dbReference type="Pfam" id="PF23276"/>
    </source>
</evidence>